<sequence length="175" mass="20303">MKRILFFFLLFSVGYGYAQNYPKYTTKRVKDTVFKQPEKIEDSKELKKEPTVSFKELYDIATDLNRSGRYEEAIAVYTEALALASPRWKYLIMQFRGLCYNRLKQYDQAINNFTDALENCEFPNDNAKGQLYCSRALSYGWRGMEGDLERKCADLKKAREYGALEGHSALDTGCD</sequence>
<evidence type="ECO:0000313" key="2">
    <source>
        <dbReference type="Proteomes" id="UP000289775"/>
    </source>
</evidence>
<dbReference type="AlphaFoldDB" id="A0A444WF37"/>
<protein>
    <submittedName>
        <fullName evidence="1">Bardet-Biedl syndrome protein 4</fullName>
    </submittedName>
</protein>
<dbReference type="SUPFAM" id="SSF48452">
    <property type="entry name" value="TPR-like"/>
    <property type="match status" value="1"/>
</dbReference>
<dbReference type="RefSeq" id="WP_129750223.1">
    <property type="nucleotide sequence ID" value="NZ_JUIW01000003.1"/>
</dbReference>
<dbReference type="InterPro" id="IPR011990">
    <property type="entry name" value="TPR-like_helical_dom_sf"/>
</dbReference>
<name>A0A444WF37_9FLAO</name>
<dbReference type="InterPro" id="IPR019734">
    <property type="entry name" value="TPR_rpt"/>
</dbReference>
<dbReference type="OrthoDB" id="1343390at2"/>
<comment type="caution">
    <text evidence="1">The sequence shown here is derived from an EMBL/GenBank/DDBJ whole genome shotgun (WGS) entry which is preliminary data.</text>
</comment>
<proteinExistence type="predicted"/>
<keyword evidence="2" id="KW-1185">Reference proteome</keyword>
<dbReference type="SMART" id="SM00028">
    <property type="entry name" value="TPR"/>
    <property type="match status" value="2"/>
</dbReference>
<accession>A0A444WF37</accession>
<reference evidence="1 2" key="1">
    <citation type="submission" date="2014-12" db="EMBL/GenBank/DDBJ databases">
        <title>Genome sequence of Flavobacterium beibuense RSKm HC5.</title>
        <authorList>
            <person name="Kim J.F."/>
            <person name="Song J.Y."/>
            <person name="Kwak M.-J."/>
            <person name="Lee S.-W."/>
        </authorList>
    </citation>
    <scope>NUCLEOTIDE SEQUENCE [LARGE SCALE GENOMIC DNA]</scope>
    <source>
        <strain evidence="1 2">RSKm HC5</strain>
    </source>
</reference>
<organism evidence="1 2">
    <name type="scientific">Flavobacterium beibuense</name>
    <dbReference type="NCBI Taxonomy" id="657326"/>
    <lineage>
        <taxon>Bacteria</taxon>
        <taxon>Pseudomonadati</taxon>
        <taxon>Bacteroidota</taxon>
        <taxon>Flavobacteriia</taxon>
        <taxon>Flavobacteriales</taxon>
        <taxon>Flavobacteriaceae</taxon>
        <taxon>Flavobacterium</taxon>
    </lineage>
</organism>
<evidence type="ECO:0000313" key="1">
    <source>
        <dbReference type="EMBL" id="RYJ44463.1"/>
    </source>
</evidence>
<dbReference type="Pfam" id="PF13424">
    <property type="entry name" value="TPR_12"/>
    <property type="match status" value="1"/>
</dbReference>
<dbReference type="EMBL" id="JUIW01000003">
    <property type="protein sequence ID" value="RYJ44463.1"/>
    <property type="molecule type" value="Genomic_DNA"/>
</dbReference>
<gene>
    <name evidence="1" type="ORF">NU09_1073</name>
</gene>
<dbReference type="Gene3D" id="1.25.40.10">
    <property type="entry name" value="Tetratricopeptide repeat domain"/>
    <property type="match status" value="1"/>
</dbReference>
<dbReference type="Proteomes" id="UP000289775">
    <property type="component" value="Unassembled WGS sequence"/>
</dbReference>